<dbReference type="KEGG" id="cmh:VO01_03545"/>
<evidence type="ECO:0000256" key="1">
    <source>
        <dbReference type="SAM" id="Phobius"/>
    </source>
</evidence>
<reference evidence="2 4" key="1">
    <citation type="journal article" date="2015" name="Genome Announc.">
        <title>Complete Genome Sequence of Clavibacter michiganensis subsp. insidiosus R1-1 Using PacBio Single-Molecule Real-Time Technology.</title>
        <authorList>
            <person name="Lu Y."/>
            <person name="Samac D.A."/>
            <person name="Glazebrook J."/>
            <person name="Ishimaru C.A."/>
        </authorList>
    </citation>
    <scope>NUCLEOTIDE SEQUENCE [LARGE SCALE GENOMIC DNA]</scope>
    <source>
        <strain evidence="2 4">R1-1</strain>
    </source>
</reference>
<keyword evidence="1" id="KW-0812">Transmembrane</keyword>
<evidence type="ECO:0000313" key="3">
    <source>
        <dbReference type="EMBL" id="RII98272.1"/>
    </source>
</evidence>
<dbReference type="RefSeq" id="WP_045526905.1">
    <property type="nucleotide sequence ID" value="NZ_CP011043.1"/>
</dbReference>
<dbReference type="Proteomes" id="UP000266634">
    <property type="component" value="Unassembled WGS sequence"/>
</dbReference>
<keyword evidence="1" id="KW-1133">Transmembrane helix</keyword>
<sequence length="102" mass="11143">MTDARPQPDDERRTEVLVRRSPRYFRFMGVGAVLGIIVAMVLTLTFPPNPEFSEAQVLAFLALFAVVLFGGLAALLALALDRAASRRSRVLTAEREQGEPGA</sequence>
<evidence type="ECO:0000313" key="5">
    <source>
        <dbReference type="Proteomes" id="UP000266634"/>
    </source>
</evidence>
<feature type="transmembrane region" description="Helical" evidence="1">
    <location>
        <begin position="58"/>
        <end position="80"/>
    </location>
</feature>
<dbReference type="EMBL" id="CP011043">
    <property type="protein sequence ID" value="AJW78322.1"/>
    <property type="molecule type" value="Genomic_DNA"/>
</dbReference>
<dbReference type="AlphaFoldDB" id="A0A0D5CGE1"/>
<evidence type="ECO:0000313" key="2">
    <source>
        <dbReference type="EMBL" id="AJW78322.1"/>
    </source>
</evidence>
<dbReference type="HOGENOM" id="CLU_163292_2_1_11"/>
<keyword evidence="1" id="KW-0472">Membrane</keyword>
<dbReference type="OrthoDB" id="5125407at2"/>
<feature type="transmembrane region" description="Helical" evidence="1">
    <location>
        <begin position="27"/>
        <end position="46"/>
    </location>
</feature>
<name>A0A0D5CGE1_9MICO</name>
<organism evidence="2 4">
    <name type="scientific">Clavibacter michiganensis subsp. insidiosus</name>
    <dbReference type="NCBI Taxonomy" id="33014"/>
    <lineage>
        <taxon>Bacteria</taxon>
        <taxon>Bacillati</taxon>
        <taxon>Actinomycetota</taxon>
        <taxon>Actinomycetes</taxon>
        <taxon>Micrococcales</taxon>
        <taxon>Microbacteriaceae</taxon>
        <taxon>Clavibacter</taxon>
    </lineage>
</organism>
<evidence type="ECO:0000313" key="4">
    <source>
        <dbReference type="Proteomes" id="UP000032604"/>
    </source>
</evidence>
<dbReference type="EMBL" id="QWEA01001572">
    <property type="protein sequence ID" value="RII98272.1"/>
    <property type="molecule type" value="Genomic_DNA"/>
</dbReference>
<accession>A0A0D5CGE1</accession>
<protein>
    <submittedName>
        <fullName evidence="2">Uncharacterized protein</fullName>
    </submittedName>
</protein>
<gene>
    <name evidence="3" type="ORF">DZF93_19750</name>
    <name evidence="2" type="ORF">VO01_03545</name>
</gene>
<proteinExistence type="predicted"/>
<reference evidence="3 5" key="2">
    <citation type="submission" date="2018-08" db="EMBL/GenBank/DDBJ databases">
        <title>Genome Sequence of Clavibacter michiganensis Subspecies type strains, and the Atypical Peach-Colored Strains Isolated from Tomato.</title>
        <authorList>
            <person name="Osdaghi E."/>
            <person name="Portier P."/>
            <person name="Briand M."/>
            <person name="Jacques M.-A."/>
        </authorList>
    </citation>
    <scope>NUCLEOTIDE SEQUENCE [LARGE SCALE GENOMIC DNA]</scope>
    <source>
        <strain evidence="3 5">CFBP 6488</strain>
    </source>
</reference>
<dbReference type="PATRIC" id="fig|33014.5.peg.746"/>
<dbReference type="Proteomes" id="UP000032604">
    <property type="component" value="Chromosome"/>
</dbReference>